<dbReference type="InterPro" id="IPR026082">
    <property type="entry name" value="ABCA"/>
</dbReference>
<dbReference type="InterPro" id="IPR017871">
    <property type="entry name" value="ABC_transporter-like_CS"/>
</dbReference>
<dbReference type="PANTHER" id="PTHR19229:SF250">
    <property type="entry name" value="ABC TRANSPORTER DOMAIN-CONTAINING PROTEIN-RELATED"/>
    <property type="match status" value="1"/>
</dbReference>
<protein>
    <submittedName>
        <fullName evidence="11">p-loop containing nucleoside triphosphate hydrolase protein</fullName>
    </submittedName>
</protein>
<evidence type="ECO:0000256" key="9">
    <source>
        <dbReference type="SAM" id="Phobius"/>
    </source>
</evidence>
<keyword evidence="3" id="KW-0813">Transport</keyword>
<dbReference type="EMBL" id="MCOG01000142">
    <property type="protein sequence ID" value="ORY37507.1"/>
    <property type="molecule type" value="Genomic_DNA"/>
</dbReference>
<gene>
    <name evidence="11" type="ORF">LY90DRAFT_511168</name>
</gene>
<feature type="transmembrane region" description="Helical" evidence="9">
    <location>
        <begin position="64"/>
        <end position="84"/>
    </location>
</feature>
<evidence type="ECO:0000256" key="1">
    <source>
        <dbReference type="ARBA" id="ARBA00004141"/>
    </source>
</evidence>
<feature type="transmembrane region" description="Helical" evidence="9">
    <location>
        <begin position="760"/>
        <end position="784"/>
    </location>
</feature>
<evidence type="ECO:0000256" key="5">
    <source>
        <dbReference type="ARBA" id="ARBA00022741"/>
    </source>
</evidence>
<keyword evidence="4 9" id="KW-0812">Transmembrane</keyword>
<dbReference type="FunFam" id="3.40.50.300:FF:000335">
    <property type="entry name" value="ATP binding cassette subfamily A member 5"/>
    <property type="match status" value="1"/>
</dbReference>
<evidence type="ECO:0000256" key="6">
    <source>
        <dbReference type="ARBA" id="ARBA00022840"/>
    </source>
</evidence>
<dbReference type="GO" id="GO:0016020">
    <property type="term" value="C:membrane"/>
    <property type="evidence" value="ECO:0007669"/>
    <property type="project" value="UniProtKB-SubCell"/>
</dbReference>
<evidence type="ECO:0000256" key="4">
    <source>
        <dbReference type="ARBA" id="ARBA00022692"/>
    </source>
</evidence>
<dbReference type="InterPro" id="IPR003439">
    <property type="entry name" value="ABC_transporter-like_ATP-bd"/>
</dbReference>
<dbReference type="CDD" id="cd06174">
    <property type="entry name" value="MFS"/>
    <property type="match status" value="1"/>
</dbReference>
<dbReference type="Gene3D" id="3.40.50.300">
    <property type="entry name" value="P-loop containing nucleotide triphosphate hydrolases"/>
    <property type="match status" value="2"/>
</dbReference>
<comment type="caution">
    <text evidence="11">The sequence shown here is derived from an EMBL/GenBank/DDBJ whole genome shotgun (WGS) entry which is preliminary data.</text>
</comment>
<keyword evidence="11" id="KW-0378">Hydrolase</keyword>
<organism evidence="11 12">
    <name type="scientific">Neocallimastix californiae</name>
    <dbReference type="NCBI Taxonomy" id="1754190"/>
    <lineage>
        <taxon>Eukaryota</taxon>
        <taxon>Fungi</taxon>
        <taxon>Fungi incertae sedis</taxon>
        <taxon>Chytridiomycota</taxon>
        <taxon>Chytridiomycota incertae sedis</taxon>
        <taxon>Neocallimastigomycetes</taxon>
        <taxon>Neocallimastigales</taxon>
        <taxon>Neocallimastigaceae</taxon>
        <taxon>Neocallimastix</taxon>
    </lineage>
</organism>
<evidence type="ECO:0000256" key="2">
    <source>
        <dbReference type="ARBA" id="ARBA00008869"/>
    </source>
</evidence>
<accession>A0A1Y2BS95</accession>
<feature type="transmembrane region" description="Helical" evidence="9">
    <location>
        <begin position="913"/>
        <end position="935"/>
    </location>
</feature>
<keyword evidence="8 9" id="KW-0472">Membrane</keyword>
<evidence type="ECO:0000256" key="7">
    <source>
        <dbReference type="ARBA" id="ARBA00022989"/>
    </source>
</evidence>
<dbReference type="GO" id="GO:0005319">
    <property type="term" value="F:lipid transporter activity"/>
    <property type="evidence" value="ECO:0007669"/>
    <property type="project" value="TreeGrafter"/>
</dbReference>
<dbReference type="InterPro" id="IPR013525">
    <property type="entry name" value="ABC2_TM"/>
</dbReference>
<dbReference type="InterPro" id="IPR027417">
    <property type="entry name" value="P-loop_NTPase"/>
</dbReference>
<dbReference type="Pfam" id="PF12698">
    <property type="entry name" value="ABC2_membrane_3"/>
    <property type="match status" value="1"/>
</dbReference>
<dbReference type="PROSITE" id="PS50893">
    <property type="entry name" value="ABC_TRANSPORTER_2"/>
    <property type="match status" value="2"/>
</dbReference>
<dbReference type="SUPFAM" id="SSF52540">
    <property type="entry name" value="P-loop containing nucleoside triphosphate hydrolases"/>
    <property type="match status" value="2"/>
</dbReference>
<dbReference type="STRING" id="1754190.A0A1Y2BS95"/>
<keyword evidence="6" id="KW-0067">ATP-binding</keyword>
<keyword evidence="12" id="KW-1185">Reference proteome</keyword>
<dbReference type="GO" id="GO:0016887">
    <property type="term" value="F:ATP hydrolysis activity"/>
    <property type="evidence" value="ECO:0007669"/>
    <property type="project" value="InterPro"/>
</dbReference>
<name>A0A1Y2BS95_9FUNG</name>
<sequence length="1336" mass="153400">MKYFIGKLRRIFSNVSPYAVSLSSITTYYISLAFMTIIFLFSLSACSYGLVFSTFFKRAKTASVVVLILYIIPFFIAQYTSLVNEDISKILSFIFSTVFLKEILNNLEILKYTYKSINLINIFNTDAGKYLIILTSNSIFYFVLALILDNLFSNETSRYLFVPKRRIKNFQSENEISYQKDIQEDFNARNNKKCMVEVNHVHKIFKRNKRNNDSNRKTKVIQKKNEFLAVNDVSFKVYQNEIFAILGHNGAASISKSINNIRKDFGVCSQTNIIYDGLTVEDHINFYSNLKNVKVDVDEILKELDLLDQKKLKTSKLSGGQKRKLCISITTIGNPKYIFLDEPTTGLDPLSRRKIWELLLKKKEGRVIFLTTHYMDEADILADRKLIHNNGKIRCLGTSIYLKNHFNMKYNLNVETKDKEKINVLVKRFIPEAIYFENEELNEFESYNKFYTWRLPLNSSDGFASLLNELDKLSGSVINKYALSLPTLEELFVRLEDDITFNEDTNKDESNDKRCLIQTNENSLPKLKTISKPSKYKIISTLVKYRLKIFLKDKAFAFSAVLLPIILFTLTFYFINKFMFDERIVTYKSKEVTIPSMYFNTKINFASNSTLPLTTENIISGVSNKISGVSNDPVEKIKFPKFEDNYYLSSVGDEMDSATNTFKFNVFYNETMPHSIPATVNALSNAYLASKNINDRITINNHPWDNRKNNLTNIGLSFVGLMLCMSVVVILNKFGPLSARERINQLILQLQLNGVSRFNYWISSFITDNGIFLTTCVLLILAGVAIRFKPLLDLKIVLLIIGFLIVWSISTMLFQYILSFIFEKEDTAYSGITAINLIPIFIGFSGLILFNFISTTGSPLYVIVSLVFCLVLTALCPCFGIIALLNSLFTLKFYSISLSSDLTLNTIMDINNMISPLLILLVVLIFIYSFLLMILDCKKNQTNKSDVHELPQETLIIYEKDLEEGDDDVKREFEFVKEHRNNLPISTYHLCKEFNIPKNRVSNKSERDAIEKKNSNDYIYGDIHRSVVSPEKFVKTTVIDVNFGVRNHECFGLLGPNGAGKSTTLNMITAPQTMGSICYDGIEVHQVKLGKVSMGYCPQHDILWKELTLREHLEFFLSIRGYNSKDAKFYASQYINVAGLEEHQNKRIDNLSGGTKRKLSILIAICGYPERILLDEPTAGMDPSTRRLIWDIIMQTKRMNDSALILTTHSMEESEHLCDCLAKLVNGRLVCIGSPEHLKMKYGEGYILELQTEDADQFHSQVVEGRDLFNSNYYEIEKTSNSRVEYKVKITKSFGSVFEKMEEYKKKGLVKDYTFNQTSLEQIFINFAKKQIIQKN</sequence>
<keyword evidence="7 9" id="KW-1133">Transmembrane helix</keyword>
<feature type="transmembrane region" description="Helical" evidence="9">
    <location>
        <begin position="711"/>
        <end position="731"/>
    </location>
</feature>
<dbReference type="Pfam" id="PF00005">
    <property type="entry name" value="ABC_tran"/>
    <property type="match status" value="2"/>
</dbReference>
<feature type="domain" description="ABC transporter" evidence="10">
    <location>
        <begin position="215"/>
        <end position="415"/>
    </location>
</feature>
<feature type="transmembrane region" description="Helical" evidence="9">
    <location>
        <begin position="828"/>
        <end position="853"/>
    </location>
</feature>
<evidence type="ECO:0000256" key="8">
    <source>
        <dbReference type="ARBA" id="ARBA00023136"/>
    </source>
</evidence>
<evidence type="ECO:0000313" key="12">
    <source>
        <dbReference type="Proteomes" id="UP000193920"/>
    </source>
</evidence>
<dbReference type="PANTHER" id="PTHR19229">
    <property type="entry name" value="ATP-BINDING CASSETTE TRANSPORTER SUBFAMILY A ABCA"/>
    <property type="match status" value="1"/>
</dbReference>
<feature type="transmembrane region" description="Helical" evidence="9">
    <location>
        <begin position="555"/>
        <end position="575"/>
    </location>
</feature>
<dbReference type="CDD" id="cd03263">
    <property type="entry name" value="ABC_subfamily_A"/>
    <property type="match status" value="2"/>
</dbReference>
<proteinExistence type="inferred from homology"/>
<dbReference type="GO" id="GO:0140359">
    <property type="term" value="F:ABC-type transporter activity"/>
    <property type="evidence" value="ECO:0007669"/>
    <property type="project" value="InterPro"/>
</dbReference>
<dbReference type="PROSITE" id="PS00211">
    <property type="entry name" value="ABC_TRANSPORTER_1"/>
    <property type="match status" value="1"/>
</dbReference>
<evidence type="ECO:0000256" key="3">
    <source>
        <dbReference type="ARBA" id="ARBA00022448"/>
    </source>
</evidence>
<feature type="transmembrane region" description="Helical" evidence="9">
    <location>
        <begin position="860"/>
        <end position="885"/>
    </location>
</feature>
<feature type="transmembrane region" description="Helical" evidence="9">
    <location>
        <begin position="28"/>
        <end position="52"/>
    </location>
</feature>
<keyword evidence="5" id="KW-0547">Nucleotide-binding</keyword>
<evidence type="ECO:0000313" key="11">
    <source>
        <dbReference type="EMBL" id="ORY37507.1"/>
    </source>
</evidence>
<evidence type="ECO:0000259" key="10">
    <source>
        <dbReference type="PROSITE" id="PS50893"/>
    </source>
</evidence>
<comment type="similarity">
    <text evidence="2">Belongs to the ABC transporter superfamily. ABCA family.</text>
</comment>
<reference evidence="11 12" key="1">
    <citation type="submission" date="2016-08" db="EMBL/GenBank/DDBJ databases">
        <title>A Parts List for Fungal Cellulosomes Revealed by Comparative Genomics.</title>
        <authorList>
            <consortium name="DOE Joint Genome Institute"/>
            <person name="Haitjema C.H."/>
            <person name="Gilmore S.P."/>
            <person name="Henske J.K."/>
            <person name="Solomon K.V."/>
            <person name="De Groot R."/>
            <person name="Kuo A."/>
            <person name="Mondo S.J."/>
            <person name="Salamov A.A."/>
            <person name="Labutti K."/>
            <person name="Zhao Z."/>
            <person name="Chiniquy J."/>
            <person name="Barry K."/>
            <person name="Brewer H.M."/>
            <person name="Purvine S.O."/>
            <person name="Wright A.T."/>
            <person name="Boxma B."/>
            <person name="Van Alen T."/>
            <person name="Hackstein J.H."/>
            <person name="Baker S.E."/>
            <person name="Grigoriev I.V."/>
            <person name="O'Malley M.A."/>
        </authorList>
    </citation>
    <scope>NUCLEOTIDE SEQUENCE [LARGE SCALE GENOMIC DNA]</scope>
    <source>
        <strain evidence="11 12">G1</strain>
    </source>
</reference>
<feature type="transmembrane region" description="Helical" evidence="9">
    <location>
        <begin position="796"/>
        <end position="822"/>
    </location>
</feature>
<feature type="transmembrane region" description="Helical" evidence="9">
    <location>
        <begin position="130"/>
        <end position="148"/>
    </location>
</feature>
<dbReference type="OrthoDB" id="2109100at2759"/>
<dbReference type="Proteomes" id="UP000193920">
    <property type="component" value="Unassembled WGS sequence"/>
</dbReference>
<feature type="domain" description="ABC transporter" evidence="10">
    <location>
        <begin position="1018"/>
        <end position="1251"/>
    </location>
</feature>
<comment type="subcellular location">
    <subcellularLocation>
        <location evidence="1">Membrane</location>
        <topology evidence="1">Multi-pass membrane protein</topology>
    </subcellularLocation>
</comment>
<dbReference type="GO" id="GO:0005524">
    <property type="term" value="F:ATP binding"/>
    <property type="evidence" value="ECO:0007669"/>
    <property type="project" value="UniProtKB-KW"/>
</dbReference>